<gene>
    <name evidence="5" type="ORF">PKB_1903</name>
</gene>
<dbReference type="KEGG" id="pkc:PKB_1903"/>
<keyword evidence="6" id="KW-1185">Reference proteome</keyword>
<reference evidence="5 6" key="2">
    <citation type="submission" date="2014-05" db="EMBL/GenBank/DDBJ databases">
        <title>Genome sequence of the 3-chlorobenzoate degrading bacterium Pseudomonas knackmussii B13 shows multiple evidence for horizontal gene transfer.</title>
        <authorList>
            <person name="Miyazaki R."/>
            <person name="Bertelli C."/>
            <person name="Falquet L."/>
            <person name="Robinson-Rechavi M."/>
            <person name="Gharib W."/>
            <person name="Roy S."/>
            <person name="Van der Meer J.R."/>
        </authorList>
    </citation>
    <scope>NUCLEOTIDE SEQUENCE [LARGE SCALE GENOMIC DNA]</scope>
    <source>
        <strain evidence="5 6">B13</strain>
    </source>
</reference>
<dbReference type="InterPro" id="IPR029058">
    <property type="entry name" value="AB_hydrolase_fold"/>
</dbReference>
<dbReference type="STRING" id="1301098.PKB_1903"/>
<evidence type="ECO:0000259" key="4">
    <source>
        <dbReference type="Pfam" id="PF07859"/>
    </source>
</evidence>
<dbReference type="PANTHER" id="PTHR48081:SF30">
    <property type="entry name" value="ACETYL-HYDROLASE LIPR-RELATED"/>
    <property type="match status" value="1"/>
</dbReference>
<dbReference type="AlphaFoldDB" id="A0A024HFL1"/>
<dbReference type="OrthoDB" id="9806180at2"/>
<dbReference type="PROSITE" id="PS01174">
    <property type="entry name" value="LIPASE_GDXG_SER"/>
    <property type="match status" value="1"/>
</dbReference>
<protein>
    <submittedName>
        <fullName evidence="5">Alpha/beta hydrolase domain-containing protein</fullName>
    </submittedName>
</protein>
<proteinExistence type="inferred from homology"/>
<dbReference type="EMBL" id="HG322950">
    <property type="protein sequence ID" value="CDF83253.1"/>
    <property type="molecule type" value="Genomic_DNA"/>
</dbReference>
<dbReference type="eggNOG" id="COG0657">
    <property type="taxonomic scope" value="Bacteria"/>
</dbReference>
<name>A0A024HFL1_PSEKB</name>
<dbReference type="InterPro" id="IPR013094">
    <property type="entry name" value="AB_hydrolase_3"/>
</dbReference>
<dbReference type="PANTHER" id="PTHR48081">
    <property type="entry name" value="AB HYDROLASE SUPERFAMILY PROTEIN C4A8.06C"/>
    <property type="match status" value="1"/>
</dbReference>
<evidence type="ECO:0000256" key="3">
    <source>
        <dbReference type="PROSITE-ProRule" id="PRU10038"/>
    </source>
</evidence>
<evidence type="ECO:0000313" key="5">
    <source>
        <dbReference type="EMBL" id="CDF83253.1"/>
    </source>
</evidence>
<evidence type="ECO:0000313" key="6">
    <source>
        <dbReference type="Proteomes" id="UP000025241"/>
    </source>
</evidence>
<reference evidence="5 6" key="1">
    <citation type="submission" date="2013-03" db="EMBL/GenBank/DDBJ databases">
        <authorList>
            <person name="Linke B."/>
        </authorList>
    </citation>
    <scope>NUCLEOTIDE SEQUENCE [LARGE SCALE GENOMIC DNA]</scope>
    <source>
        <strain evidence="5 6">B13</strain>
    </source>
</reference>
<dbReference type="Proteomes" id="UP000025241">
    <property type="component" value="Chromosome I"/>
</dbReference>
<feature type="domain" description="Alpha/beta hydrolase fold-3" evidence="4">
    <location>
        <begin position="85"/>
        <end position="285"/>
    </location>
</feature>
<dbReference type="HOGENOM" id="CLU_012494_13_1_6"/>
<feature type="active site" evidence="3">
    <location>
        <position position="159"/>
    </location>
</feature>
<keyword evidence="2 5" id="KW-0378">Hydrolase</keyword>
<dbReference type="InterPro" id="IPR033140">
    <property type="entry name" value="Lipase_GDXG_put_SER_AS"/>
</dbReference>
<dbReference type="PATRIC" id="fig|1301098.3.peg.1890"/>
<dbReference type="Pfam" id="PF07859">
    <property type="entry name" value="Abhydrolase_3"/>
    <property type="match status" value="1"/>
</dbReference>
<dbReference type="GO" id="GO:0004806">
    <property type="term" value="F:triacylglycerol lipase activity"/>
    <property type="evidence" value="ECO:0007669"/>
    <property type="project" value="TreeGrafter"/>
</dbReference>
<dbReference type="SUPFAM" id="SSF53474">
    <property type="entry name" value="alpha/beta-Hydrolases"/>
    <property type="match status" value="1"/>
</dbReference>
<sequence>MTAPVEFSPPPSRSQRLLSGFLRGALRLLFRGLMRPSVPVAWQRRVLNALTAATLTPRGVTRSDEIIAGVACEWQRVGFDGGRTLLYLHGGAYLVGSPATHRAITCNLARLSGAAVCAADYRLAPEYRFPAPLEDALAVYQALLERGQDPKKLAIAGDSAGGHLTLQLALALKERGLPLPAALVVFSPVTDVTCKQWHQPPAGDPLISRAWVEQAVGLFCPPQVPLDSALLSPVFADLAGLPPLLIQVGEDEVLRNDSLRLAEAAYRQGVAVELQRYRDCWHVFQAHAGVLDIADRALGEVAGFLSRQWQGEA</sequence>
<accession>A0A024HFL1</accession>
<dbReference type="RefSeq" id="WP_043251067.1">
    <property type="nucleotide sequence ID" value="NZ_HG322950.1"/>
</dbReference>
<evidence type="ECO:0000256" key="1">
    <source>
        <dbReference type="ARBA" id="ARBA00010515"/>
    </source>
</evidence>
<comment type="similarity">
    <text evidence="1">Belongs to the 'GDXG' lipolytic enzyme family.</text>
</comment>
<evidence type="ECO:0000256" key="2">
    <source>
        <dbReference type="ARBA" id="ARBA00022801"/>
    </source>
</evidence>
<dbReference type="InterPro" id="IPR002168">
    <property type="entry name" value="Lipase_GDXG_HIS_AS"/>
</dbReference>
<dbReference type="InterPro" id="IPR050300">
    <property type="entry name" value="GDXG_lipolytic_enzyme"/>
</dbReference>
<organism evidence="5 6">
    <name type="scientific">Pseudomonas knackmussii (strain DSM 6978 / CCUG 54928 / LMG 23759 / B13)</name>
    <dbReference type="NCBI Taxonomy" id="1301098"/>
    <lineage>
        <taxon>Bacteria</taxon>
        <taxon>Pseudomonadati</taxon>
        <taxon>Pseudomonadota</taxon>
        <taxon>Gammaproteobacteria</taxon>
        <taxon>Pseudomonadales</taxon>
        <taxon>Pseudomonadaceae</taxon>
        <taxon>Pseudomonas</taxon>
    </lineage>
</organism>
<dbReference type="Gene3D" id="3.40.50.1820">
    <property type="entry name" value="alpha/beta hydrolase"/>
    <property type="match status" value="1"/>
</dbReference>
<dbReference type="PROSITE" id="PS01173">
    <property type="entry name" value="LIPASE_GDXG_HIS"/>
    <property type="match status" value="1"/>
</dbReference>